<keyword evidence="2" id="KW-1185">Reference proteome</keyword>
<protein>
    <submittedName>
        <fullName evidence="1">Uncharacterized protein</fullName>
    </submittedName>
</protein>
<dbReference type="AlphaFoldDB" id="A0A7J7INA4"/>
<dbReference type="EMBL" id="VWRR01000003">
    <property type="protein sequence ID" value="KAF6004508.1"/>
    <property type="molecule type" value="Genomic_DNA"/>
</dbReference>
<organism evidence="1 2">
    <name type="scientific">Cyanidiococcus yangmingshanensis</name>
    <dbReference type="NCBI Taxonomy" id="2690220"/>
    <lineage>
        <taxon>Eukaryota</taxon>
        <taxon>Rhodophyta</taxon>
        <taxon>Bangiophyceae</taxon>
        <taxon>Cyanidiales</taxon>
        <taxon>Cyanidiaceae</taxon>
        <taxon>Cyanidiococcus</taxon>
    </lineage>
</organism>
<dbReference type="Proteomes" id="UP000530660">
    <property type="component" value="Unassembled WGS sequence"/>
</dbReference>
<evidence type="ECO:0000313" key="1">
    <source>
        <dbReference type="EMBL" id="KAF6004508.1"/>
    </source>
</evidence>
<reference evidence="1 2" key="1">
    <citation type="journal article" date="2020" name="J. Phycol.">
        <title>Comparative genome analysis reveals Cyanidiococcus gen. nov., a new extremophilic red algal genus sister to Cyanidioschyzon (Cyanidioschyzonaceae, Rhodophyta).</title>
        <authorList>
            <person name="Liu S.-L."/>
            <person name="Chiang Y.-R."/>
            <person name="Yoon H.S."/>
            <person name="Fu H.-Y."/>
        </authorList>
    </citation>
    <scope>NUCLEOTIDE SEQUENCE [LARGE SCALE GENOMIC DNA]</scope>
    <source>
        <strain evidence="1 2">THAL066</strain>
    </source>
</reference>
<comment type="caution">
    <text evidence="1">The sequence shown here is derived from an EMBL/GenBank/DDBJ whole genome shotgun (WGS) entry which is preliminary data.</text>
</comment>
<accession>A0A7J7INA4</accession>
<name>A0A7J7INA4_9RHOD</name>
<proteinExistence type="predicted"/>
<sequence>MSAWASFRNSENHRHDWEARLARVAPRAASEWVFSITTYQQVAGLSRALYALSVFYLSSWGLDTLLVFLEPETPIIGEAPAGLKGEPIHSLDSNVSLAIRDFFPR</sequence>
<evidence type="ECO:0000313" key="2">
    <source>
        <dbReference type="Proteomes" id="UP000530660"/>
    </source>
</evidence>
<gene>
    <name evidence="1" type="ORF">F1559_003495</name>
</gene>